<dbReference type="VEuPathDB" id="MicrosporidiaDB:NEQG_01608"/>
<gene>
    <name evidence="2" type="ORF">NEQG_01608</name>
</gene>
<protein>
    <submittedName>
        <fullName evidence="2">Uncharacterized protein</fullName>
    </submittedName>
</protein>
<name>I3EG17_NEMP3</name>
<sequence>MRRIIRAHERIQRASFRCIRRAEPIARNLAIPFRAAKYLITKTAGILKSTCRYISKRRRRIYRVIPLAGRMIWKVGRSIKNIPRKTARAVKHAFKRRKQARKPDDASSPSKKKYVTMQEIQEKIQMQINKKQKQTYLGEELDNPPNPRPLIPPMYYYESPHPTDRGFTYRCHPSVYFKWCTKYIEDLLIDISGLGQKYSQTVAAAILETGLIKRKDIPHEDIIYAILSVSSSISEPCKIEQSITPSKYAELVLSNITALCGKELNNKIQPIENKPAPSPAKAVPRPSIKERIKTIRDLMKGMFSLLK</sequence>
<organism evidence="2 3">
    <name type="scientific">Nematocida parisii (strain ERTm3)</name>
    <name type="common">Nematode killer fungus</name>
    <dbReference type="NCBI Taxonomy" id="935791"/>
    <lineage>
        <taxon>Eukaryota</taxon>
        <taxon>Fungi</taxon>
        <taxon>Fungi incertae sedis</taxon>
        <taxon>Microsporidia</taxon>
        <taxon>Nematocida</taxon>
    </lineage>
</organism>
<feature type="region of interest" description="Disordered" evidence="1">
    <location>
        <begin position="94"/>
        <end position="113"/>
    </location>
</feature>
<dbReference type="AlphaFoldDB" id="I3EG17"/>
<dbReference type="HOGENOM" id="CLU_906404_0_0_1"/>
<dbReference type="EMBL" id="GL870879">
    <property type="protein sequence ID" value="EIJ88164.1"/>
    <property type="molecule type" value="Genomic_DNA"/>
</dbReference>
<evidence type="ECO:0000313" key="3">
    <source>
        <dbReference type="Proteomes" id="UP000002872"/>
    </source>
</evidence>
<evidence type="ECO:0000256" key="1">
    <source>
        <dbReference type="SAM" id="MobiDB-lite"/>
    </source>
</evidence>
<dbReference type="InParanoid" id="I3EG17"/>
<dbReference type="Proteomes" id="UP000002872">
    <property type="component" value="Unassembled WGS sequence"/>
</dbReference>
<proteinExistence type="predicted"/>
<accession>I3EG17</accession>
<reference evidence="2" key="1">
    <citation type="submission" date="2011-01" db="EMBL/GenBank/DDBJ databases">
        <title>The Genome Sequence of Nematocida parisii strain ERTm3.</title>
        <authorList>
            <consortium name="The Broad Institute Genome Sequencing Platform"/>
            <consortium name="The Broad Institute Genome Sequencing Center for Infectious Disease"/>
            <person name="Cuomo C."/>
            <person name="Troemel E."/>
            <person name="Young S.K."/>
            <person name="Zeng Q."/>
            <person name="Gargeya S."/>
            <person name="Fitzgerald M."/>
            <person name="Haas B."/>
            <person name="Abouelleil A."/>
            <person name="Alvarado L."/>
            <person name="Arachchi H.M."/>
            <person name="Berlin A."/>
            <person name="Chapman S.B."/>
            <person name="Gearin G."/>
            <person name="Goldberg J."/>
            <person name="Griggs A."/>
            <person name="Gujja S."/>
            <person name="Hansen M."/>
            <person name="Heiman D."/>
            <person name="Howarth C."/>
            <person name="Larimer J."/>
            <person name="Lui A."/>
            <person name="MacDonald P.J.P."/>
            <person name="McCowen C."/>
            <person name="Montmayeur A."/>
            <person name="Murphy C."/>
            <person name="Neiman D."/>
            <person name="Pearson M."/>
            <person name="Priest M."/>
            <person name="Roberts A."/>
            <person name="Saif S."/>
            <person name="Shea T."/>
            <person name="Sisk P."/>
            <person name="Stolte C."/>
            <person name="Sykes S."/>
            <person name="Wortman J."/>
            <person name="Nusbaum C."/>
            <person name="Birren B."/>
        </authorList>
    </citation>
    <scope>NUCLEOTIDE SEQUENCE</scope>
    <source>
        <strain evidence="2">ERTm3</strain>
    </source>
</reference>
<evidence type="ECO:0000313" key="2">
    <source>
        <dbReference type="EMBL" id="EIJ88164.1"/>
    </source>
</evidence>
<keyword evidence="3" id="KW-1185">Reference proteome</keyword>
<dbReference type="OrthoDB" id="10388477at2759"/>